<sequence length="171" mass="17575">MKCTAMLVMAALLPLTAAQAENKEFRAVLVGDQEVPAVSTVASGGFRARLSKDGAALQYELAYADLEGSVTQAHIHFGQKDANGGIAVWLCSNLASPPTPPGVQACPAPPAQISGMITAADVVGPGGQGIAAGEFAEFIEALRSGLAYANVHSTKFPPGEVRSQIGRGRDD</sequence>
<evidence type="ECO:0000313" key="3">
    <source>
        <dbReference type="EMBL" id="MFC3549609.1"/>
    </source>
</evidence>
<evidence type="ECO:0000256" key="1">
    <source>
        <dbReference type="SAM" id="SignalP"/>
    </source>
</evidence>
<name>A0ABV7RLF0_9GAMM</name>
<dbReference type="RefSeq" id="WP_386756863.1">
    <property type="nucleotide sequence ID" value="NZ_JBHRXK010000001.1"/>
</dbReference>
<dbReference type="SMART" id="SM00754">
    <property type="entry name" value="CHRD"/>
    <property type="match status" value="1"/>
</dbReference>
<gene>
    <name evidence="3" type="ORF">ACFOLC_01110</name>
</gene>
<dbReference type="EMBL" id="JBHRXK010000001">
    <property type="protein sequence ID" value="MFC3549609.1"/>
    <property type="molecule type" value="Genomic_DNA"/>
</dbReference>
<accession>A0ABV7RLF0</accession>
<protein>
    <submittedName>
        <fullName evidence="3">CHRD domain-containing protein</fullName>
    </submittedName>
</protein>
<dbReference type="Proteomes" id="UP001595740">
    <property type="component" value="Unassembled WGS sequence"/>
</dbReference>
<dbReference type="InterPro" id="IPR010895">
    <property type="entry name" value="CHRD"/>
</dbReference>
<feature type="signal peptide" evidence="1">
    <location>
        <begin position="1"/>
        <end position="20"/>
    </location>
</feature>
<proteinExistence type="predicted"/>
<organism evidence="3 4">
    <name type="scientific">Lysobacter cavernae</name>
    <dbReference type="NCBI Taxonomy" id="1685901"/>
    <lineage>
        <taxon>Bacteria</taxon>
        <taxon>Pseudomonadati</taxon>
        <taxon>Pseudomonadota</taxon>
        <taxon>Gammaproteobacteria</taxon>
        <taxon>Lysobacterales</taxon>
        <taxon>Lysobacteraceae</taxon>
        <taxon>Lysobacter</taxon>
    </lineage>
</organism>
<comment type="caution">
    <text evidence="3">The sequence shown here is derived from an EMBL/GenBank/DDBJ whole genome shotgun (WGS) entry which is preliminary data.</text>
</comment>
<feature type="chain" id="PRO_5045809322" evidence="1">
    <location>
        <begin position="21"/>
        <end position="171"/>
    </location>
</feature>
<feature type="domain" description="CHRD" evidence="2">
    <location>
        <begin position="23"/>
        <end position="167"/>
    </location>
</feature>
<reference evidence="4" key="1">
    <citation type="journal article" date="2019" name="Int. J. Syst. Evol. Microbiol.">
        <title>The Global Catalogue of Microorganisms (GCM) 10K type strain sequencing project: providing services to taxonomists for standard genome sequencing and annotation.</title>
        <authorList>
            <consortium name="The Broad Institute Genomics Platform"/>
            <consortium name="The Broad Institute Genome Sequencing Center for Infectious Disease"/>
            <person name="Wu L."/>
            <person name="Ma J."/>
        </authorList>
    </citation>
    <scope>NUCLEOTIDE SEQUENCE [LARGE SCALE GENOMIC DNA]</scope>
    <source>
        <strain evidence="4">KCTC 42875</strain>
    </source>
</reference>
<keyword evidence="4" id="KW-1185">Reference proteome</keyword>
<keyword evidence="1" id="KW-0732">Signal</keyword>
<dbReference type="Pfam" id="PF07452">
    <property type="entry name" value="CHRD"/>
    <property type="match status" value="1"/>
</dbReference>
<evidence type="ECO:0000313" key="4">
    <source>
        <dbReference type="Proteomes" id="UP001595740"/>
    </source>
</evidence>
<evidence type="ECO:0000259" key="2">
    <source>
        <dbReference type="SMART" id="SM00754"/>
    </source>
</evidence>